<dbReference type="EMBL" id="ASPP01013789">
    <property type="protein sequence ID" value="ETO19317.1"/>
    <property type="molecule type" value="Genomic_DNA"/>
</dbReference>
<feature type="non-terminal residue" evidence="2">
    <location>
        <position position="1"/>
    </location>
</feature>
<comment type="caution">
    <text evidence="2">The sequence shown here is derived from an EMBL/GenBank/DDBJ whole genome shotgun (WGS) entry which is preliminary data.</text>
</comment>
<name>X6N1Y1_RETFI</name>
<evidence type="ECO:0000313" key="3">
    <source>
        <dbReference type="Proteomes" id="UP000023152"/>
    </source>
</evidence>
<dbReference type="PANTHER" id="PTHR47032:SF1">
    <property type="entry name" value="UDP-D-XYLOSE:L-FUCOSE ALPHA-1,3-D-XYLOSYLTRANSFERASE-RELATED"/>
    <property type="match status" value="1"/>
</dbReference>
<evidence type="ECO:0000313" key="2">
    <source>
        <dbReference type="EMBL" id="ETO19317.1"/>
    </source>
</evidence>
<gene>
    <name evidence="2" type="ORF">RFI_17913</name>
</gene>
<accession>X6N1Y1</accession>
<dbReference type="GO" id="GO:0005794">
    <property type="term" value="C:Golgi apparatus"/>
    <property type="evidence" value="ECO:0007669"/>
    <property type="project" value="TreeGrafter"/>
</dbReference>
<dbReference type="PANTHER" id="PTHR47032">
    <property type="entry name" value="UDP-D-XYLOSE:L-FUCOSE ALPHA-1,3-D-XYLOSYLTRANSFERASE-RELATED"/>
    <property type="match status" value="1"/>
</dbReference>
<dbReference type="InterPro" id="IPR005069">
    <property type="entry name" value="Nucl-diP-sugar_transferase"/>
</dbReference>
<protein>
    <recommendedName>
        <fullName evidence="1">Nucleotide-diphospho-sugar transferase domain-containing protein</fullName>
    </recommendedName>
</protein>
<organism evidence="2 3">
    <name type="scientific">Reticulomyxa filosa</name>
    <dbReference type="NCBI Taxonomy" id="46433"/>
    <lineage>
        <taxon>Eukaryota</taxon>
        <taxon>Sar</taxon>
        <taxon>Rhizaria</taxon>
        <taxon>Retaria</taxon>
        <taxon>Foraminifera</taxon>
        <taxon>Monothalamids</taxon>
        <taxon>Reticulomyxidae</taxon>
        <taxon>Reticulomyxa</taxon>
    </lineage>
</organism>
<reference evidence="2 3" key="1">
    <citation type="journal article" date="2013" name="Curr. Biol.">
        <title>The Genome of the Foraminiferan Reticulomyxa filosa.</title>
        <authorList>
            <person name="Glockner G."/>
            <person name="Hulsmann N."/>
            <person name="Schleicher M."/>
            <person name="Noegel A.A."/>
            <person name="Eichinger L."/>
            <person name="Gallinger C."/>
            <person name="Pawlowski J."/>
            <person name="Sierra R."/>
            <person name="Euteneuer U."/>
            <person name="Pillet L."/>
            <person name="Moustafa A."/>
            <person name="Platzer M."/>
            <person name="Groth M."/>
            <person name="Szafranski K."/>
            <person name="Schliwa M."/>
        </authorList>
    </citation>
    <scope>NUCLEOTIDE SEQUENCE [LARGE SCALE GENOMIC DNA]</scope>
</reference>
<dbReference type="Proteomes" id="UP000023152">
    <property type="component" value="Unassembled WGS sequence"/>
</dbReference>
<dbReference type="AlphaFoldDB" id="X6N1Y1"/>
<dbReference type="Pfam" id="PF03407">
    <property type="entry name" value="Nucleotid_trans"/>
    <property type="match status" value="1"/>
</dbReference>
<sequence length="305" mass="36540">EEEEEEEGHYQKHRRNQNCRNPKRAAPRFALGPHRWTVTLQILYARDLVELGYNVLVQDTDVVWLRDVRKYFSDSYNDVEMSCDGRLDDVGPGNSGFIFVRSSCKTQVFMNTLVEYIGLVITGRSDQRHWNMFLREYDFRQLNFFLLPPDQFVSGYQWGDHSPTHKISNTTFWVAHASWTTFHFEKINKFKTLLLWFFNHTLCPAHFDPLLLPDLRQERLKDPSILLEPQKILTPSLRTWKWPDDAIKERPFWTLQQQPVNFLNFFFFTHTPPPFSKLRTFFFQKKKRFFLLKKKITHLATTLRN</sequence>
<dbReference type="OrthoDB" id="540503at2759"/>
<evidence type="ECO:0000259" key="1">
    <source>
        <dbReference type="Pfam" id="PF03407"/>
    </source>
</evidence>
<feature type="domain" description="Nucleotide-diphospho-sugar transferase" evidence="1">
    <location>
        <begin position="42"/>
        <end position="181"/>
    </location>
</feature>
<dbReference type="GO" id="GO:0016757">
    <property type="term" value="F:glycosyltransferase activity"/>
    <property type="evidence" value="ECO:0007669"/>
    <property type="project" value="TreeGrafter"/>
</dbReference>
<dbReference type="InterPro" id="IPR052636">
    <property type="entry name" value="UDP-D-xylose:L-fucose_XylT"/>
</dbReference>
<proteinExistence type="predicted"/>
<keyword evidence="3" id="KW-1185">Reference proteome</keyword>